<keyword evidence="1" id="KW-0472">Membrane</keyword>
<protein>
    <recommendedName>
        <fullName evidence="4">Pilus assembly protein</fullName>
    </recommendedName>
</protein>
<accession>A0A3P3QUW9</accession>
<name>A0A3P3QUW9_9FIRM</name>
<reference evidence="2 3" key="1">
    <citation type="submission" date="2018-11" db="EMBL/GenBank/DDBJ databases">
        <title>Genome sequencing of Lachnoanaerobaculum sp. KCOM 2030 (= ChDC B114).</title>
        <authorList>
            <person name="Kook J.-K."/>
            <person name="Park S.-N."/>
            <person name="Lim Y.K."/>
        </authorList>
    </citation>
    <scope>NUCLEOTIDE SEQUENCE [LARGE SCALE GENOMIC DNA]</scope>
    <source>
        <strain evidence="2 3">KCOM 2030</strain>
    </source>
</reference>
<dbReference type="RefSeq" id="WP_128674351.1">
    <property type="nucleotide sequence ID" value="NZ_RRCO01000004.1"/>
</dbReference>
<dbReference type="EMBL" id="RRCO01000004">
    <property type="protein sequence ID" value="RRJ25036.1"/>
    <property type="molecule type" value="Genomic_DNA"/>
</dbReference>
<comment type="caution">
    <text evidence="2">The sequence shown here is derived from an EMBL/GenBank/DDBJ whole genome shotgun (WGS) entry which is preliminary data.</text>
</comment>
<proteinExistence type="predicted"/>
<dbReference type="AlphaFoldDB" id="A0A3P3QUW9"/>
<dbReference type="OrthoDB" id="1766790at2"/>
<evidence type="ECO:0000313" key="3">
    <source>
        <dbReference type="Proteomes" id="UP000272490"/>
    </source>
</evidence>
<evidence type="ECO:0008006" key="4">
    <source>
        <dbReference type="Google" id="ProtNLM"/>
    </source>
</evidence>
<evidence type="ECO:0000256" key="1">
    <source>
        <dbReference type="SAM" id="Phobius"/>
    </source>
</evidence>
<gene>
    <name evidence="2" type="ORF">EHV10_08950</name>
</gene>
<dbReference type="Proteomes" id="UP000272490">
    <property type="component" value="Unassembled WGS sequence"/>
</dbReference>
<organism evidence="2 3">
    <name type="scientific">Lachnoanaerobaculum gingivalis</name>
    <dbReference type="NCBI Taxonomy" id="2490855"/>
    <lineage>
        <taxon>Bacteria</taxon>
        <taxon>Bacillati</taxon>
        <taxon>Bacillota</taxon>
        <taxon>Clostridia</taxon>
        <taxon>Lachnospirales</taxon>
        <taxon>Lachnospiraceae</taxon>
        <taxon>Lachnoanaerobaculum</taxon>
    </lineage>
</organism>
<keyword evidence="1" id="KW-1133">Transmembrane helix</keyword>
<keyword evidence="1" id="KW-0812">Transmembrane</keyword>
<keyword evidence="3" id="KW-1185">Reference proteome</keyword>
<evidence type="ECO:0000313" key="2">
    <source>
        <dbReference type="EMBL" id="RRJ25036.1"/>
    </source>
</evidence>
<sequence length="290" mass="32480">MSSYNENFKNKKMKALQACRYKRTHKASLSVEAAMCFSLFIIAMAVLIMPFDMMNTNRKIRGIAEAVCKDSCQYAYTYYRFTGNTREEENENYDHEAMENVKGVFAGGAIGSFVVAKINAEVKDKNIANIHGLLSTCMSDGETICIRIDYKYSLPIGIFKNSINQTVVASRRAWIGADGGKGSGNSDDEEYVYIGRNSTRYHLDPRCHYLYNDLRSVSLSEIAGIRNDNGARYQPCERCGNRAGTTVYIMPSGTRYHSDPNCSAIIAYVQRVKLSDVEHLGVCSYCGGRH</sequence>
<feature type="transmembrane region" description="Helical" evidence="1">
    <location>
        <begin position="31"/>
        <end position="51"/>
    </location>
</feature>